<gene>
    <name evidence="16" type="ORF">KFE25_001262</name>
</gene>
<dbReference type="Gene3D" id="3.20.20.60">
    <property type="entry name" value="Phosphoenolpyruvate-binding domains"/>
    <property type="match status" value="1"/>
</dbReference>
<dbReference type="InterPro" id="IPR040442">
    <property type="entry name" value="Pyrv_kinase-like_dom_sf"/>
</dbReference>
<dbReference type="Proteomes" id="UP000751190">
    <property type="component" value="Unassembled WGS sequence"/>
</dbReference>
<keyword evidence="8 13" id="KW-0418">Kinase</keyword>
<dbReference type="GO" id="GO:0000287">
    <property type="term" value="F:magnesium ion binding"/>
    <property type="evidence" value="ECO:0007669"/>
    <property type="project" value="InterPro"/>
</dbReference>
<evidence type="ECO:0000256" key="4">
    <source>
        <dbReference type="ARBA" id="ARBA00012142"/>
    </source>
</evidence>
<dbReference type="SUPFAM" id="SSF50800">
    <property type="entry name" value="PK beta-barrel domain-like"/>
    <property type="match status" value="1"/>
</dbReference>
<evidence type="ECO:0000256" key="10">
    <source>
        <dbReference type="ARBA" id="ARBA00022842"/>
    </source>
</evidence>
<evidence type="ECO:0000313" key="17">
    <source>
        <dbReference type="Proteomes" id="UP000751190"/>
    </source>
</evidence>
<keyword evidence="11 13" id="KW-0324">Glycolysis</keyword>
<evidence type="ECO:0000256" key="5">
    <source>
        <dbReference type="ARBA" id="ARBA00022679"/>
    </source>
</evidence>
<dbReference type="InterPro" id="IPR015793">
    <property type="entry name" value="Pyrv_Knase_brl"/>
</dbReference>
<dbReference type="InterPro" id="IPR011037">
    <property type="entry name" value="Pyrv_Knase-like_insert_dom_sf"/>
</dbReference>
<evidence type="ECO:0000256" key="8">
    <source>
        <dbReference type="ARBA" id="ARBA00022777"/>
    </source>
</evidence>
<evidence type="ECO:0000256" key="1">
    <source>
        <dbReference type="ARBA" id="ARBA00001958"/>
    </source>
</evidence>
<dbReference type="OrthoDB" id="108365at2759"/>
<accession>A0A8J5XJL7</accession>
<dbReference type="SUPFAM" id="SSF51621">
    <property type="entry name" value="Phosphoenolpyruvate/pyruvate domain"/>
    <property type="match status" value="1"/>
</dbReference>
<evidence type="ECO:0000313" key="16">
    <source>
        <dbReference type="EMBL" id="KAG8461644.1"/>
    </source>
</evidence>
<keyword evidence="10 13" id="KW-0460">Magnesium</keyword>
<dbReference type="PRINTS" id="PR01050">
    <property type="entry name" value="PYRUVTKNASE"/>
</dbReference>
<dbReference type="AlphaFoldDB" id="A0A8J5XJL7"/>
<protein>
    <recommendedName>
        <fullName evidence="4 13">Pyruvate kinase</fullName>
        <ecNumber evidence="4 13">2.7.1.40</ecNumber>
    </recommendedName>
</protein>
<dbReference type="EMBL" id="JAGTXO010000024">
    <property type="protein sequence ID" value="KAG8461644.1"/>
    <property type="molecule type" value="Genomic_DNA"/>
</dbReference>
<dbReference type="PANTHER" id="PTHR11817">
    <property type="entry name" value="PYRUVATE KINASE"/>
    <property type="match status" value="1"/>
</dbReference>
<dbReference type="GO" id="GO:0005524">
    <property type="term" value="F:ATP binding"/>
    <property type="evidence" value="ECO:0007669"/>
    <property type="project" value="UniProtKB-KW"/>
</dbReference>
<comment type="cofactor">
    <cofactor evidence="1">
        <name>K(+)</name>
        <dbReference type="ChEBI" id="CHEBI:29103"/>
    </cofactor>
</comment>
<dbReference type="GO" id="GO:0030955">
    <property type="term" value="F:potassium ion binding"/>
    <property type="evidence" value="ECO:0007669"/>
    <property type="project" value="InterPro"/>
</dbReference>
<keyword evidence="5 13" id="KW-0808">Transferase</keyword>
<proteinExistence type="inferred from homology"/>
<dbReference type="NCBIfam" id="TIGR01064">
    <property type="entry name" value="pyruv_kin"/>
    <property type="match status" value="1"/>
</dbReference>
<feature type="chain" id="PRO_5035148116" description="Pyruvate kinase" evidence="14">
    <location>
        <begin position="22"/>
        <end position="436"/>
    </location>
</feature>
<dbReference type="EC" id="2.7.1.40" evidence="4 13"/>
<comment type="similarity">
    <text evidence="3 13">Belongs to the pyruvate kinase family.</text>
</comment>
<feature type="signal peptide" evidence="14">
    <location>
        <begin position="1"/>
        <end position="21"/>
    </location>
</feature>
<dbReference type="GO" id="GO:0004743">
    <property type="term" value="F:pyruvate kinase activity"/>
    <property type="evidence" value="ECO:0007669"/>
    <property type="project" value="UniProtKB-EC"/>
</dbReference>
<feature type="domain" description="Pyruvate kinase barrel" evidence="15">
    <location>
        <begin position="83"/>
        <end position="415"/>
    </location>
</feature>
<dbReference type="UniPathway" id="UPA00109">
    <property type="reaction ID" value="UER00188"/>
</dbReference>
<dbReference type="InterPro" id="IPR001697">
    <property type="entry name" value="Pyr_Knase"/>
</dbReference>
<dbReference type="GO" id="GO:0016301">
    <property type="term" value="F:kinase activity"/>
    <property type="evidence" value="ECO:0007669"/>
    <property type="project" value="UniProtKB-KW"/>
</dbReference>
<name>A0A8J5XJL7_DIALT</name>
<evidence type="ECO:0000256" key="2">
    <source>
        <dbReference type="ARBA" id="ARBA00004997"/>
    </source>
</evidence>
<comment type="caution">
    <text evidence="16">The sequence shown here is derived from an EMBL/GenBank/DDBJ whole genome shotgun (WGS) entry which is preliminary data.</text>
</comment>
<evidence type="ECO:0000256" key="6">
    <source>
        <dbReference type="ARBA" id="ARBA00022723"/>
    </source>
</evidence>
<organism evidence="16 17">
    <name type="scientific">Diacronema lutheri</name>
    <name type="common">Unicellular marine alga</name>
    <name type="synonym">Monochrysis lutheri</name>
    <dbReference type="NCBI Taxonomy" id="2081491"/>
    <lineage>
        <taxon>Eukaryota</taxon>
        <taxon>Haptista</taxon>
        <taxon>Haptophyta</taxon>
        <taxon>Pavlovophyceae</taxon>
        <taxon>Pavlovales</taxon>
        <taxon>Pavlovaceae</taxon>
        <taxon>Diacronema</taxon>
    </lineage>
</organism>
<evidence type="ECO:0000256" key="13">
    <source>
        <dbReference type="RuleBase" id="RU000504"/>
    </source>
</evidence>
<keyword evidence="7" id="KW-0547">Nucleotide-binding</keyword>
<keyword evidence="6" id="KW-0479">Metal-binding</keyword>
<dbReference type="Gene3D" id="2.40.33.10">
    <property type="entry name" value="PK beta-barrel domain-like"/>
    <property type="match status" value="1"/>
</dbReference>
<evidence type="ECO:0000256" key="12">
    <source>
        <dbReference type="ARBA" id="ARBA00023317"/>
    </source>
</evidence>
<dbReference type="InterPro" id="IPR015813">
    <property type="entry name" value="Pyrv/PenolPyrv_kinase-like_dom"/>
</dbReference>
<comment type="catalytic activity">
    <reaction evidence="13">
        <text>pyruvate + ATP = phosphoenolpyruvate + ADP + H(+)</text>
        <dbReference type="Rhea" id="RHEA:18157"/>
        <dbReference type="ChEBI" id="CHEBI:15361"/>
        <dbReference type="ChEBI" id="CHEBI:15378"/>
        <dbReference type="ChEBI" id="CHEBI:30616"/>
        <dbReference type="ChEBI" id="CHEBI:58702"/>
        <dbReference type="ChEBI" id="CHEBI:456216"/>
        <dbReference type="EC" id="2.7.1.40"/>
    </reaction>
</comment>
<dbReference type="OMA" id="ESANGHY"/>
<keyword evidence="9" id="KW-0067">ATP-binding</keyword>
<evidence type="ECO:0000256" key="9">
    <source>
        <dbReference type="ARBA" id="ARBA00022840"/>
    </source>
</evidence>
<keyword evidence="14" id="KW-0732">Signal</keyword>
<sequence>MARPTLVALGRAFALLASCQAFHVAHSPARPIVARRVAVRPTVRRVSVARMDGASAFARKHGAASFDMDALVSAQANADPTARRTKIVATLGPASFDEPMIRKLIAAGVNVFRLNSSHRQGGQFEALVPMIRKAAAEMNKPVELLGDLQGPKFRCANVKAEPMPLAAGSTVTLALASSDGELCDAGRIVLTRTKEQNAMIGGLTVGMVVKLDDGAMRLRVTKRLSPDALECLVEVGGGLKSRKGINVPDLQIDCSALTAKDIDDATYLLTQKLDYIALSFVQKGSDITELTDLMDAQGVPRGERPRIIPKIEKPAALRNIDEILDLADGLMVARGDLGVELGLERVPFFQKVLISKANKAGKFVITATQMLESMIGAEVPTRAEVSDVANAVFDGTDAVMLSGESAVGVNPPEAVMMMGRTIVEAEMHAGMVSPSL</sequence>
<keyword evidence="17" id="KW-1185">Reference proteome</keyword>
<evidence type="ECO:0000256" key="14">
    <source>
        <dbReference type="SAM" id="SignalP"/>
    </source>
</evidence>
<keyword evidence="12" id="KW-0670">Pyruvate</keyword>
<evidence type="ECO:0000256" key="3">
    <source>
        <dbReference type="ARBA" id="ARBA00008663"/>
    </source>
</evidence>
<dbReference type="Pfam" id="PF00224">
    <property type="entry name" value="PK"/>
    <property type="match status" value="1"/>
</dbReference>
<evidence type="ECO:0000259" key="15">
    <source>
        <dbReference type="Pfam" id="PF00224"/>
    </source>
</evidence>
<reference evidence="16" key="1">
    <citation type="submission" date="2021-05" db="EMBL/GenBank/DDBJ databases">
        <title>The genome of the haptophyte Pavlova lutheri (Diacronema luteri, Pavlovales) - a model for lipid biosynthesis in eukaryotic algae.</title>
        <authorList>
            <person name="Hulatt C.J."/>
            <person name="Posewitz M.C."/>
        </authorList>
    </citation>
    <scope>NUCLEOTIDE SEQUENCE</scope>
    <source>
        <strain evidence="16">NIVA-4/92</strain>
    </source>
</reference>
<evidence type="ECO:0000256" key="11">
    <source>
        <dbReference type="ARBA" id="ARBA00023152"/>
    </source>
</evidence>
<dbReference type="InterPro" id="IPR015806">
    <property type="entry name" value="Pyrv_Knase_insert_dom_sf"/>
</dbReference>
<evidence type="ECO:0000256" key="7">
    <source>
        <dbReference type="ARBA" id="ARBA00022741"/>
    </source>
</evidence>
<comment type="pathway">
    <text evidence="2 13">Carbohydrate degradation; glycolysis; pyruvate from D-glyceraldehyde 3-phosphate: step 5/5.</text>
</comment>